<dbReference type="InterPro" id="IPR030395">
    <property type="entry name" value="GP_PDE_dom"/>
</dbReference>
<evidence type="ECO:0000259" key="2">
    <source>
        <dbReference type="PROSITE" id="PS51704"/>
    </source>
</evidence>
<feature type="transmembrane region" description="Helical" evidence="1">
    <location>
        <begin position="21"/>
        <end position="41"/>
    </location>
</feature>
<organism evidence="3 4">
    <name type="scientific">Eubacterium ruminantium</name>
    <dbReference type="NCBI Taxonomy" id="42322"/>
    <lineage>
        <taxon>Bacteria</taxon>
        <taxon>Bacillati</taxon>
        <taxon>Bacillota</taxon>
        <taxon>Clostridia</taxon>
        <taxon>Eubacteriales</taxon>
        <taxon>Eubacteriaceae</taxon>
        <taxon>Eubacterium</taxon>
    </lineage>
</organism>
<reference evidence="3 4" key="1">
    <citation type="submission" date="2017-02" db="EMBL/GenBank/DDBJ databases">
        <authorList>
            <person name="Peterson S.W."/>
        </authorList>
    </citation>
    <scope>NUCLEOTIDE SEQUENCE [LARGE SCALE GENOMIC DNA]</scope>
    <source>
        <strain evidence="3 4">ATCC 17233</strain>
    </source>
</reference>
<gene>
    <name evidence="3" type="ORF">SAMN02745110_01970</name>
</gene>
<dbReference type="GO" id="GO:0008081">
    <property type="term" value="F:phosphoric diester hydrolase activity"/>
    <property type="evidence" value="ECO:0007669"/>
    <property type="project" value="InterPro"/>
</dbReference>
<feature type="transmembrane region" description="Helical" evidence="1">
    <location>
        <begin position="213"/>
        <end position="237"/>
    </location>
</feature>
<sequence>MKGLKETYKLIKRNTLSIMGYELLMKLISYAALFPALYALVNVAVKVSGVKYLYRANIGKFFRAPTTYLFFILIILIYAFMNLINISGVILAIDASKRKKRVTIPWLFSRSFGHAFRVLKFRNFPVLIVSVFLFPMSSLAFTSLSLLNIKIPGYIVTYIKKQKILTNSLMIGYAVLSIASFAFIYMLNFYVLKRYDFKKSAKESIRMFKKGGIRKVVGILLANTIVIFMIFGLSGFVSNMFLKVLKSLSKAKSLNYLLYMATSNVNSFFYLLLIFLIFPILFGYISVQYYNIIKKYRDSGEFSDVTEVKDEETSLRKKKKTNRPDEMGRFLLKKPDADEDPRRAKMYERAVAIMVLLIVLVVDAAYYVMVRVNIISLDAAHLNTAVVTAHRGDSKNAPENTLAAFDLAIENGADVVELDVRETKDGEIIVIHDKNLIRTTGVNANVEDLTFEEIRQIPASTKFKDTFPDEKIPTLREAIELVKGRADLNIELKPDPANKRLEEGVVELIEEYDLYDSCVVTSLSYKAIKKVKLLDKRIKTVYVMSVAGGNYYDLKYADAYSINYRFIDNMIVNNIHKRGKEIYVWTVNNKVTLENMMLLNVDNVITDNPGFVKDSMYETYRGGLFSYIVRRFAFK</sequence>
<dbReference type="Gene3D" id="3.20.20.190">
    <property type="entry name" value="Phosphatidylinositol (PI) phosphodiesterase"/>
    <property type="match status" value="1"/>
</dbReference>
<dbReference type="AlphaFoldDB" id="A0A1T4PGW3"/>
<dbReference type="Proteomes" id="UP000189857">
    <property type="component" value="Unassembled WGS sequence"/>
</dbReference>
<feature type="transmembrane region" description="Helical" evidence="1">
    <location>
        <begin position="68"/>
        <end position="93"/>
    </location>
</feature>
<dbReference type="Pfam" id="PF03009">
    <property type="entry name" value="GDPD"/>
    <property type="match status" value="1"/>
</dbReference>
<feature type="transmembrane region" description="Helical" evidence="1">
    <location>
        <begin position="350"/>
        <end position="369"/>
    </location>
</feature>
<keyword evidence="1" id="KW-0472">Membrane</keyword>
<dbReference type="PROSITE" id="PS51704">
    <property type="entry name" value="GP_PDE"/>
    <property type="match status" value="1"/>
</dbReference>
<evidence type="ECO:0000313" key="4">
    <source>
        <dbReference type="Proteomes" id="UP000189857"/>
    </source>
</evidence>
<feature type="transmembrane region" description="Helical" evidence="1">
    <location>
        <begin position="126"/>
        <end position="149"/>
    </location>
</feature>
<feature type="transmembrane region" description="Helical" evidence="1">
    <location>
        <begin position="169"/>
        <end position="192"/>
    </location>
</feature>
<dbReference type="EMBL" id="FUXA01000012">
    <property type="protein sequence ID" value="SJZ90567.1"/>
    <property type="molecule type" value="Genomic_DNA"/>
</dbReference>
<dbReference type="OrthoDB" id="384721at2"/>
<dbReference type="PANTHER" id="PTHR46211">
    <property type="entry name" value="GLYCEROPHOSPHORYL DIESTER PHOSPHODIESTERASE"/>
    <property type="match status" value="1"/>
</dbReference>
<feature type="domain" description="GP-PDE" evidence="2">
    <location>
        <begin position="385"/>
        <end position="616"/>
    </location>
</feature>
<dbReference type="GO" id="GO:0006629">
    <property type="term" value="P:lipid metabolic process"/>
    <property type="evidence" value="ECO:0007669"/>
    <property type="project" value="InterPro"/>
</dbReference>
<proteinExistence type="predicted"/>
<dbReference type="SUPFAM" id="SSF51695">
    <property type="entry name" value="PLC-like phosphodiesterases"/>
    <property type="match status" value="1"/>
</dbReference>
<feature type="transmembrane region" description="Helical" evidence="1">
    <location>
        <begin position="268"/>
        <end position="287"/>
    </location>
</feature>
<evidence type="ECO:0000256" key="1">
    <source>
        <dbReference type="SAM" id="Phobius"/>
    </source>
</evidence>
<dbReference type="PANTHER" id="PTHR46211:SF8">
    <property type="entry name" value="PHOSPHODIESTERASE"/>
    <property type="match status" value="1"/>
</dbReference>
<evidence type="ECO:0000313" key="3">
    <source>
        <dbReference type="EMBL" id="SJZ90567.1"/>
    </source>
</evidence>
<dbReference type="InterPro" id="IPR017946">
    <property type="entry name" value="PLC-like_Pdiesterase_TIM-brl"/>
</dbReference>
<keyword evidence="1" id="KW-0812">Transmembrane</keyword>
<dbReference type="RefSeq" id="WP_078787782.1">
    <property type="nucleotide sequence ID" value="NZ_FMTO01000011.1"/>
</dbReference>
<name>A0A1T4PGW3_9FIRM</name>
<protein>
    <submittedName>
        <fullName evidence="3">Glycerophosphoryl diester phosphodiesterase</fullName>
    </submittedName>
</protein>
<keyword evidence="1" id="KW-1133">Transmembrane helix</keyword>
<keyword evidence="4" id="KW-1185">Reference proteome</keyword>
<dbReference type="Pfam" id="PF10110">
    <property type="entry name" value="GPDPase_memb"/>
    <property type="match status" value="1"/>
</dbReference>
<accession>A0A1T4PGW3</accession>
<dbReference type="InterPro" id="IPR018476">
    <property type="entry name" value="GlyceroP-diester-Pdiesterase_M"/>
</dbReference>